<feature type="non-terminal residue" evidence="4">
    <location>
        <position position="1"/>
    </location>
</feature>
<dbReference type="SMART" id="SM00248">
    <property type="entry name" value="ANK"/>
    <property type="match status" value="3"/>
</dbReference>
<dbReference type="EMBL" id="CAUJNA010000455">
    <property type="protein sequence ID" value="CAJ1377331.1"/>
    <property type="molecule type" value="Genomic_DNA"/>
</dbReference>
<keyword evidence="5" id="KW-1185">Reference proteome</keyword>
<dbReference type="Pfam" id="PF12796">
    <property type="entry name" value="Ank_2"/>
    <property type="match status" value="1"/>
</dbReference>
<dbReference type="Proteomes" id="UP001178507">
    <property type="component" value="Unassembled WGS sequence"/>
</dbReference>
<evidence type="ECO:0000256" key="3">
    <source>
        <dbReference type="PROSITE-ProRule" id="PRU00023"/>
    </source>
</evidence>
<dbReference type="InterPro" id="IPR002110">
    <property type="entry name" value="Ankyrin_rpt"/>
</dbReference>
<dbReference type="PANTHER" id="PTHR24201">
    <property type="entry name" value="ANK_REP_REGION DOMAIN-CONTAINING PROTEIN"/>
    <property type="match status" value="1"/>
</dbReference>
<protein>
    <recommendedName>
        <fullName evidence="6">ANK_REP_REGION domain-containing protein</fullName>
    </recommendedName>
</protein>
<dbReference type="SUPFAM" id="SSF48403">
    <property type="entry name" value="Ankyrin repeat"/>
    <property type="match status" value="1"/>
</dbReference>
<feature type="repeat" description="ANK" evidence="3">
    <location>
        <begin position="189"/>
        <end position="221"/>
    </location>
</feature>
<evidence type="ECO:0008006" key="6">
    <source>
        <dbReference type="Google" id="ProtNLM"/>
    </source>
</evidence>
<sequence length="259" mass="27330">SLPVPWLHLGGPCCAQMRRRGAGRGLEPEDERIPGLQQVLHFGAAADKRSTSHGPPPPLASAICAFLGACAAARLGRCAVGFGRFTPTGLQGPELRTWAGEHWPAASVDLPGTGEAAARLAALVAPSADASLVLDVAFAFFARQPITALEEPDVRGQRPLQVLARRKCPALLRLLLDFRAEVNAAGRLDGRCALHHAAQAGDAQSVRWLLAARADPQRRDDLRMLPLDVAARVRAEEVQEALLAAMAPAPTCSAGCCVT</sequence>
<dbReference type="PROSITE" id="PS50088">
    <property type="entry name" value="ANK_REPEAT"/>
    <property type="match status" value="1"/>
</dbReference>
<reference evidence="4" key="1">
    <citation type="submission" date="2023-08" db="EMBL/GenBank/DDBJ databases">
        <authorList>
            <person name="Chen Y."/>
            <person name="Shah S."/>
            <person name="Dougan E. K."/>
            <person name="Thang M."/>
            <person name="Chan C."/>
        </authorList>
    </citation>
    <scope>NUCLEOTIDE SEQUENCE</scope>
</reference>
<dbReference type="InterPro" id="IPR050776">
    <property type="entry name" value="Ank_Repeat/CDKN_Inhibitor"/>
</dbReference>
<dbReference type="Gene3D" id="1.25.40.20">
    <property type="entry name" value="Ankyrin repeat-containing domain"/>
    <property type="match status" value="1"/>
</dbReference>
<dbReference type="AlphaFoldDB" id="A0AA36HYB2"/>
<comment type="caution">
    <text evidence="4">The sequence shown here is derived from an EMBL/GenBank/DDBJ whole genome shotgun (WGS) entry which is preliminary data.</text>
</comment>
<dbReference type="PROSITE" id="PS50297">
    <property type="entry name" value="ANK_REP_REGION"/>
    <property type="match status" value="1"/>
</dbReference>
<keyword evidence="2 3" id="KW-0040">ANK repeat</keyword>
<dbReference type="InterPro" id="IPR036770">
    <property type="entry name" value="Ankyrin_rpt-contain_sf"/>
</dbReference>
<name>A0AA36HYB2_9DINO</name>
<accession>A0AA36HYB2</accession>
<evidence type="ECO:0000313" key="4">
    <source>
        <dbReference type="EMBL" id="CAJ1377331.1"/>
    </source>
</evidence>
<evidence type="ECO:0000256" key="1">
    <source>
        <dbReference type="ARBA" id="ARBA00022737"/>
    </source>
</evidence>
<evidence type="ECO:0000256" key="2">
    <source>
        <dbReference type="ARBA" id="ARBA00023043"/>
    </source>
</evidence>
<gene>
    <name evidence="4" type="ORF">EVOR1521_LOCUS6163</name>
</gene>
<keyword evidence="1" id="KW-0677">Repeat</keyword>
<evidence type="ECO:0000313" key="5">
    <source>
        <dbReference type="Proteomes" id="UP001178507"/>
    </source>
</evidence>
<proteinExistence type="predicted"/>
<organism evidence="4 5">
    <name type="scientific">Effrenium voratum</name>
    <dbReference type="NCBI Taxonomy" id="2562239"/>
    <lineage>
        <taxon>Eukaryota</taxon>
        <taxon>Sar</taxon>
        <taxon>Alveolata</taxon>
        <taxon>Dinophyceae</taxon>
        <taxon>Suessiales</taxon>
        <taxon>Symbiodiniaceae</taxon>
        <taxon>Effrenium</taxon>
    </lineage>
</organism>